<organism evidence="2 3">
    <name type="scientific">Aegilops tauschii subsp. strangulata</name>
    <name type="common">Goatgrass</name>
    <dbReference type="NCBI Taxonomy" id="200361"/>
    <lineage>
        <taxon>Eukaryota</taxon>
        <taxon>Viridiplantae</taxon>
        <taxon>Streptophyta</taxon>
        <taxon>Embryophyta</taxon>
        <taxon>Tracheophyta</taxon>
        <taxon>Spermatophyta</taxon>
        <taxon>Magnoliopsida</taxon>
        <taxon>Liliopsida</taxon>
        <taxon>Poales</taxon>
        <taxon>Poaceae</taxon>
        <taxon>BOP clade</taxon>
        <taxon>Pooideae</taxon>
        <taxon>Triticodae</taxon>
        <taxon>Triticeae</taxon>
        <taxon>Triticinae</taxon>
        <taxon>Aegilops</taxon>
    </lineage>
</organism>
<evidence type="ECO:0000256" key="1">
    <source>
        <dbReference type="SAM" id="Phobius"/>
    </source>
</evidence>
<protein>
    <submittedName>
        <fullName evidence="2">Uncharacterized protein</fullName>
    </submittedName>
</protein>
<keyword evidence="1" id="KW-1133">Transmembrane helix</keyword>
<keyword evidence="1" id="KW-0472">Membrane</keyword>
<feature type="transmembrane region" description="Helical" evidence="1">
    <location>
        <begin position="7"/>
        <end position="29"/>
    </location>
</feature>
<dbReference type="Proteomes" id="UP000015105">
    <property type="component" value="Chromosome 3D"/>
</dbReference>
<reference evidence="2" key="5">
    <citation type="journal article" date="2021" name="G3 (Bethesda)">
        <title>Aegilops tauschii genome assembly Aet v5.0 features greater sequence contiguity and improved annotation.</title>
        <authorList>
            <person name="Wang L."/>
            <person name="Zhu T."/>
            <person name="Rodriguez J.C."/>
            <person name="Deal K.R."/>
            <person name="Dubcovsky J."/>
            <person name="McGuire P.E."/>
            <person name="Lux T."/>
            <person name="Spannagl M."/>
            <person name="Mayer K.F.X."/>
            <person name="Baldrich P."/>
            <person name="Meyers B.C."/>
            <person name="Huo N."/>
            <person name="Gu Y.Q."/>
            <person name="Zhou H."/>
            <person name="Devos K.M."/>
            <person name="Bennetzen J.L."/>
            <person name="Unver T."/>
            <person name="Budak H."/>
            <person name="Gulick P.J."/>
            <person name="Galiba G."/>
            <person name="Kalapos B."/>
            <person name="Nelson D.R."/>
            <person name="Li P."/>
            <person name="You F.M."/>
            <person name="Luo M.C."/>
            <person name="Dvorak J."/>
        </authorList>
    </citation>
    <scope>NUCLEOTIDE SEQUENCE [LARGE SCALE GENOMIC DNA]</scope>
    <source>
        <strain evidence="2">cv. AL8/78</strain>
    </source>
</reference>
<evidence type="ECO:0000313" key="2">
    <source>
        <dbReference type="EnsemblPlants" id="AET3Gv20019700.5"/>
    </source>
</evidence>
<dbReference type="EnsemblPlants" id="AET3Gv20019700.5">
    <property type="protein sequence ID" value="AET3Gv20019700.5"/>
    <property type="gene ID" value="AET3Gv20019700"/>
</dbReference>
<dbReference type="AlphaFoldDB" id="A0A453DP04"/>
<reference evidence="3" key="2">
    <citation type="journal article" date="2017" name="Nat. Plants">
        <title>The Aegilops tauschii genome reveals multiple impacts of transposons.</title>
        <authorList>
            <person name="Zhao G."/>
            <person name="Zou C."/>
            <person name="Li K."/>
            <person name="Wang K."/>
            <person name="Li T."/>
            <person name="Gao L."/>
            <person name="Zhang X."/>
            <person name="Wang H."/>
            <person name="Yang Z."/>
            <person name="Liu X."/>
            <person name="Jiang W."/>
            <person name="Mao L."/>
            <person name="Kong X."/>
            <person name="Jiao Y."/>
            <person name="Jia J."/>
        </authorList>
    </citation>
    <scope>NUCLEOTIDE SEQUENCE [LARGE SCALE GENOMIC DNA]</scope>
    <source>
        <strain evidence="3">cv. AL8/78</strain>
    </source>
</reference>
<reference evidence="2" key="4">
    <citation type="submission" date="2019-03" db="UniProtKB">
        <authorList>
            <consortium name="EnsemblPlants"/>
        </authorList>
    </citation>
    <scope>IDENTIFICATION</scope>
</reference>
<dbReference type="Gramene" id="AET3Gv20019700.5">
    <property type="protein sequence ID" value="AET3Gv20019700.5"/>
    <property type="gene ID" value="AET3Gv20019700"/>
</dbReference>
<accession>A0A453DP04</accession>
<reference evidence="2" key="3">
    <citation type="journal article" date="2017" name="Nature">
        <title>Genome sequence of the progenitor of the wheat D genome Aegilops tauschii.</title>
        <authorList>
            <person name="Luo M.C."/>
            <person name="Gu Y.Q."/>
            <person name="Puiu D."/>
            <person name="Wang H."/>
            <person name="Twardziok S.O."/>
            <person name="Deal K.R."/>
            <person name="Huo N."/>
            <person name="Zhu T."/>
            <person name="Wang L."/>
            <person name="Wang Y."/>
            <person name="McGuire P.E."/>
            <person name="Liu S."/>
            <person name="Long H."/>
            <person name="Ramasamy R.K."/>
            <person name="Rodriguez J.C."/>
            <person name="Van S.L."/>
            <person name="Yuan L."/>
            <person name="Wang Z."/>
            <person name="Xia Z."/>
            <person name="Xiao L."/>
            <person name="Anderson O.D."/>
            <person name="Ouyang S."/>
            <person name="Liang Y."/>
            <person name="Zimin A.V."/>
            <person name="Pertea G."/>
            <person name="Qi P."/>
            <person name="Bennetzen J.L."/>
            <person name="Dai X."/>
            <person name="Dawson M.W."/>
            <person name="Muller H.G."/>
            <person name="Kugler K."/>
            <person name="Rivarola-Duarte L."/>
            <person name="Spannagl M."/>
            <person name="Mayer K.F.X."/>
            <person name="Lu F.H."/>
            <person name="Bevan M.W."/>
            <person name="Leroy P."/>
            <person name="Li P."/>
            <person name="You F.M."/>
            <person name="Sun Q."/>
            <person name="Liu Z."/>
            <person name="Lyons E."/>
            <person name="Wicker T."/>
            <person name="Salzberg S.L."/>
            <person name="Devos K.M."/>
            <person name="Dvorak J."/>
        </authorList>
    </citation>
    <scope>NUCLEOTIDE SEQUENCE [LARGE SCALE GENOMIC DNA]</scope>
    <source>
        <strain evidence="2">cv. AL8/78</strain>
    </source>
</reference>
<reference evidence="3" key="1">
    <citation type="journal article" date="2014" name="Science">
        <title>Ancient hybridizations among the ancestral genomes of bread wheat.</title>
        <authorList>
            <consortium name="International Wheat Genome Sequencing Consortium,"/>
            <person name="Marcussen T."/>
            <person name="Sandve S.R."/>
            <person name="Heier L."/>
            <person name="Spannagl M."/>
            <person name="Pfeifer M."/>
            <person name="Jakobsen K.S."/>
            <person name="Wulff B.B."/>
            <person name="Steuernagel B."/>
            <person name="Mayer K.F."/>
            <person name="Olsen O.A."/>
        </authorList>
    </citation>
    <scope>NUCLEOTIDE SEQUENCE [LARGE SCALE GENOMIC DNA]</scope>
    <source>
        <strain evidence="3">cv. AL8/78</strain>
    </source>
</reference>
<name>A0A453DP04_AEGTS</name>
<keyword evidence="3" id="KW-1185">Reference proteome</keyword>
<evidence type="ECO:0000313" key="3">
    <source>
        <dbReference type="Proteomes" id="UP000015105"/>
    </source>
</evidence>
<sequence>MRLFLSVIIRCFDQTLLILYFSVIFAWSFGLWHSFSHLIFSCSVSSVVASLDFDKGQQSRCFGKGLIN</sequence>
<keyword evidence="1" id="KW-0812">Transmembrane</keyword>
<proteinExistence type="predicted"/>